<accession>A0A8S9M4T6</accession>
<feature type="region of interest" description="Disordered" evidence="1">
    <location>
        <begin position="82"/>
        <end position="127"/>
    </location>
</feature>
<reference evidence="2" key="1">
    <citation type="submission" date="2019-12" db="EMBL/GenBank/DDBJ databases">
        <title>Genome sequencing and annotation of Brassica cretica.</title>
        <authorList>
            <person name="Studholme D.J."/>
            <person name="Sarris P.F."/>
        </authorList>
    </citation>
    <scope>NUCLEOTIDE SEQUENCE</scope>
    <source>
        <strain evidence="2">PFS-102/07</strain>
        <tissue evidence="2">Leaf</tissue>
    </source>
</reference>
<organism evidence="2">
    <name type="scientific">Brassica cretica</name>
    <name type="common">Mustard</name>
    <dbReference type="NCBI Taxonomy" id="69181"/>
    <lineage>
        <taxon>Eukaryota</taxon>
        <taxon>Viridiplantae</taxon>
        <taxon>Streptophyta</taxon>
        <taxon>Embryophyta</taxon>
        <taxon>Tracheophyta</taxon>
        <taxon>Spermatophyta</taxon>
        <taxon>Magnoliopsida</taxon>
        <taxon>eudicotyledons</taxon>
        <taxon>Gunneridae</taxon>
        <taxon>Pentapetalae</taxon>
        <taxon>rosids</taxon>
        <taxon>malvids</taxon>
        <taxon>Brassicales</taxon>
        <taxon>Brassicaceae</taxon>
        <taxon>Brassiceae</taxon>
        <taxon>Brassica</taxon>
    </lineage>
</organism>
<name>A0A8S9M4T6_BRACR</name>
<evidence type="ECO:0000313" key="2">
    <source>
        <dbReference type="EMBL" id="KAF2615100.1"/>
    </source>
</evidence>
<feature type="region of interest" description="Disordered" evidence="1">
    <location>
        <begin position="1"/>
        <end position="49"/>
    </location>
</feature>
<dbReference type="EMBL" id="QGKY02000089">
    <property type="protein sequence ID" value="KAF2615100.1"/>
    <property type="molecule type" value="Genomic_DNA"/>
</dbReference>
<feature type="compositionally biased region" description="Basic residues" evidence="1">
    <location>
        <begin position="107"/>
        <end position="118"/>
    </location>
</feature>
<feature type="compositionally biased region" description="Basic and acidic residues" evidence="1">
    <location>
        <begin position="36"/>
        <end position="49"/>
    </location>
</feature>
<dbReference type="AlphaFoldDB" id="A0A8S9M4T6"/>
<gene>
    <name evidence="2" type="ORF">F2Q70_00013091</name>
</gene>
<protein>
    <submittedName>
        <fullName evidence="2">Uncharacterized protein</fullName>
    </submittedName>
</protein>
<proteinExistence type="predicted"/>
<comment type="caution">
    <text evidence="2">The sequence shown here is derived from an EMBL/GenBank/DDBJ whole genome shotgun (WGS) entry which is preliminary data.</text>
</comment>
<sequence>MRPERGAHHKGNCTPERKIDLTGVAEPSRNAGMALDRNDRDDLKKTSARDWEKNTMNHIKKEKPLKDCPLNLSWDNLLKLRSGPSRTTSTSELNSAQPKLPNSSSKLARRKGQHHHSKTLLLPLEAK</sequence>
<evidence type="ECO:0000256" key="1">
    <source>
        <dbReference type="SAM" id="MobiDB-lite"/>
    </source>
</evidence>
<feature type="compositionally biased region" description="Polar residues" evidence="1">
    <location>
        <begin position="84"/>
        <end position="106"/>
    </location>
</feature>